<evidence type="ECO:0000313" key="10">
    <source>
        <dbReference type="Proteomes" id="UP000642265"/>
    </source>
</evidence>
<evidence type="ECO:0000313" key="9">
    <source>
        <dbReference type="EMBL" id="MBE0562773.1"/>
    </source>
</evidence>
<evidence type="ECO:0000259" key="8">
    <source>
        <dbReference type="PROSITE" id="PS50887"/>
    </source>
</evidence>
<evidence type="ECO:0000256" key="5">
    <source>
        <dbReference type="ARBA" id="ARBA00022989"/>
    </source>
</evidence>
<dbReference type="SUPFAM" id="SSF55073">
    <property type="entry name" value="Nucleotide cyclase"/>
    <property type="match status" value="1"/>
</dbReference>
<dbReference type="GO" id="GO:1902201">
    <property type="term" value="P:negative regulation of bacterial-type flagellum-dependent cell motility"/>
    <property type="evidence" value="ECO:0007669"/>
    <property type="project" value="TreeGrafter"/>
</dbReference>
<sequence>MLSKKKQFIATLSVLLAIGFLLTSFVSYFVAHDSLTEQIAESTLPLTSDNIYSEIQQDLLRPIFISSLMAQDTFVRDWTLDGERNPDQIVRYLKEIKDRYEAVTSFFVSDKSRFYYHADGMRREIDEENPRDAWYFRVRAMSQEYEVNVDADEAHQDAITIFINYRVRDYAGRYIGATGVGLSVTAVKKLLETYQNRYGRRIYFTDRQGNVTLRGSGYDGPANLRDTPGLAPLATQILATPSGSFTYERDGGTVFLNSRLVPEFQWYLLVEQVEDLAQSRILHTLFGNLLICFAITGVVLFVANFTLSGYQRRLEEMATTDPLTGAANRQVFDLMFDQVLKSVKRRDGTVSVMMCDLDHFKQVNDDYGHQAGDLALQAVAETARECIRETDIVCRWGGEEFLFLLPDCNAEKAFDLAEKIRLAVENRPVTYGRDEIRVSVSMGVAELRPGERQSDLVKRSDMALYAAKAAGRNRVERAA</sequence>
<dbReference type="CDD" id="cd18773">
    <property type="entry name" value="PDC1_HK_sensor"/>
    <property type="match status" value="1"/>
</dbReference>
<organism evidence="9 10">
    <name type="scientific">Brucella anthropi</name>
    <name type="common">Ochrobactrum anthropi</name>
    <dbReference type="NCBI Taxonomy" id="529"/>
    <lineage>
        <taxon>Bacteria</taxon>
        <taxon>Pseudomonadati</taxon>
        <taxon>Pseudomonadota</taxon>
        <taxon>Alphaproteobacteria</taxon>
        <taxon>Hyphomicrobiales</taxon>
        <taxon>Brucellaceae</taxon>
        <taxon>Brucella/Ochrobactrum group</taxon>
        <taxon>Brucella</taxon>
    </lineage>
</organism>
<dbReference type="NCBIfam" id="TIGR00254">
    <property type="entry name" value="GGDEF"/>
    <property type="match status" value="1"/>
</dbReference>
<proteinExistence type="predicted"/>
<dbReference type="GO" id="GO:0052621">
    <property type="term" value="F:diguanylate cyclase activity"/>
    <property type="evidence" value="ECO:0007669"/>
    <property type="project" value="UniProtKB-EC"/>
</dbReference>
<protein>
    <recommendedName>
        <fullName evidence="2">diguanylate cyclase</fullName>
        <ecNumber evidence="2">2.7.7.65</ecNumber>
    </recommendedName>
</protein>
<dbReference type="Proteomes" id="UP000642265">
    <property type="component" value="Unassembled WGS sequence"/>
</dbReference>
<accession>A0A8I0N742</accession>
<reference evidence="9" key="1">
    <citation type="submission" date="2020-09" db="EMBL/GenBank/DDBJ databases">
        <authorList>
            <person name="Dalcin Martins P."/>
        </authorList>
    </citation>
    <scope>NUCLEOTIDE SEQUENCE</scope>
    <source>
        <strain evidence="9">MAG47</strain>
    </source>
</reference>
<dbReference type="PANTHER" id="PTHR45138:SF26">
    <property type="entry name" value="DIGUANYLATE CYCLASE"/>
    <property type="match status" value="1"/>
</dbReference>
<evidence type="ECO:0000256" key="4">
    <source>
        <dbReference type="ARBA" id="ARBA00022692"/>
    </source>
</evidence>
<dbReference type="EC" id="2.7.7.65" evidence="2"/>
<dbReference type="InterPro" id="IPR000160">
    <property type="entry name" value="GGDEF_dom"/>
</dbReference>
<evidence type="ECO:0000256" key="1">
    <source>
        <dbReference type="ARBA" id="ARBA00004651"/>
    </source>
</evidence>
<dbReference type="InterPro" id="IPR033479">
    <property type="entry name" value="dCache_1"/>
</dbReference>
<comment type="subcellular location">
    <subcellularLocation>
        <location evidence="1">Cell membrane</location>
        <topology evidence="1">Multi-pass membrane protein</topology>
    </subcellularLocation>
</comment>
<reference evidence="9" key="2">
    <citation type="submission" date="2020-10" db="EMBL/GenBank/DDBJ databases">
        <title>Enrichment of novel Verrucomicrobia, Bacteroidetes and Krumholzibacteria in an oxygen-limited, methane- and iron-fed bioreactor inoculated with Bothnian Sea sediments.</title>
        <authorList>
            <person name="Martins P.D."/>
            <person name="de Jong A."/>
            <person name="Lenstra W.K."/>
            <person name="van Helmond N.A.G.M."/>
            <person name="Slomp C.P."/>
            <person name="Jetten M.S.M."/>
            <person name="Welte C.U."/>
            <person name="Rasigraf O."/>
        </authorList>
    </citation>
    <scope>NUCLEOTIDE SEQUENCE</scope>
    <source>
        <strain evidence="9">MAG47</strain>
    </source>
</reference>
<feature type="domain" description="GGDEF" evidence="8">
    <location>
        <begin position="348"/>
        <end position="479"/>
    </location>
</feature>
<dbReference type="InterPro" id="IPR050469">
    <property type="entry name" value="Diguanylate_Cyclase"/>
</dbReference>
<dbReference type="PROSITE" id="PS50887">
    <property type="entry name" value="GGDEF"/>
    <property type="match status" value="1"/>
</dbReference>
<gene>
    <name evidence="9" type="ORF">IH622_18435</name>
</gene>
<dbReference type="EMBL" id="JACZKO010000048">
    <property type="protein sequence ID" value="MBE0562773.1"/>
    <property type="molecule type" value="Genomic_DNA"/>
</dbReference>
<dbReference type="GO" id="GO:0005886">
    <property type="term" value="C:plasma membrane"/>
    <property type="evidence" value="ECO:0007669"/>
    <property type="project" value="UniProtKB-SubCell"/>
</dbReference>
<keyword evidence="5 7" id="KW-1133">Transmembrane helix</keyword>
<feature type="transmembrane region" description="Helical" evidence="7">
    <location>
        <begin position="285"/>
        <end position="307"/>
    </location>
</feature>
<evidence type="ECO:0000256" key="6">
    <source>
        <dbReference type="ARBA" id="ARBA00023136"/>
    </source>
</evidence>
<dbReference type="CDD" id="cd01949">
    <property type="entry name" value="GGDEF"/>
    <property type="match status" value="1"/>
</dbReference>
<dbReference type="Gene3D" id="3.30.70.270">
    <property type="match status" value="1"/>
</dbReference>
<dbReference type="InterPro" id="IPR029787">
    <property type="entry name" value="Nucleotide_cyclase"/>
</dbReference>
<keyword evidence="3" id="KW-1003">Cell membrane</keyword>
<dbReference type="FunFam" id="3.30.70.270:FF:000001">
    <property type="entry name" value="Diguanylate cyclase domain protein"/>
    <property type="match status" value="1"/>
</dbReference>
<evidence type="ECO:0000256" key="3">
    <source>
        <dbReference type="ARBA" id="ARBA00022475"/>
    </source>
</evidence>
<dbReference type="Pfam" id="PF00990">
    <property type="entry name" value="GGDEF"/>
    <property type="match status" value="1"/>
</dbReference>
<evidence type="ECO:0000256" key="2">
    <source>
        <dbReference type="ARBA" id="ARBA00012528"/>
    </source>
</evidence>
<keyword evidence="6 7" id="KW-0472">Membrane</keyword>
<evidence type="ECO:0000256" key="7">
    <source>
        <dbReference type="SAM" id="Phobius"/>
    </source>
</evidence>
<dbReference type="CDD" id="cd18774">
    <property type="entry name" value="PDC2_HK_sensor"/>
    <property type="match status" value="1"/>
</dbReference>
<dbReference type="InterPro" id="IPR043128">
    <property type="entry name" value="Rev_trsase/Diguanyl_cyclase"/>
</dbReference>
<dbReference type="SMART" id="SM00267">
    <property type="entry name" value="GGDEF"/>
    <property type="match status" value="1"/>
</dbReference>
<dbReference type="GO" id="GO:0043709">
    <property type="term" value="P:cell adhesion involved in single-species biofilm formation"/>
    <property type="evidence" value="ECO:0007669"/>
    <property type="project" value="TreeGrafter"/>
</dbReference>
<keyword evidence="4 7" id="KW-0812">Transmembrane</keyword>
<dbReference type="PANTHER" id="PTHR45138">
    <property type="entry name" value="REGULATORY COMPONENTS OF SENSORY TRANSDUCTION SYSTEM"/>
    <property type="match status" value="1"/>
</dbReference>
<dbReference type="AlphaFoldDB" id="A0A8I0N742"/>
<dbReference type="Pfam" id="PF02743">
    <property type="entry name" value="dCache_1"/>
    <property type="match status" value="1"/>
</dbReference>
<name>A0A8I0N742_BRUAN</name>
<comment type="caution">
    <text evidence="9">The sequence shown here is derived from an EMBL/GenBank/DDBJ whole genome shotgun (WGS) entry which is preliminary data.</text>
</comment>